<organism evidence="2 3">
    <name type="scientific">Eleusine coracana subsp. coracana</name>
    <dbReference type="NCBI Taxonomy" id="191504"/>
    <lineage>
        <taxon>Eukaryota</taxon>
        <taxon>Viridiplantae</taxon>
        <taxon>Streptophyta</taxon>
        <taxon>Embryophyta</taxon>
        <taxon>Tracheophyta</taxon>
        <taxon>Spermatophyta</taxon>
        <taxon>Magnoliopsida</taxon>
        <taxon>Liliopsida</taxon>
        <taxon>Poales</taxon>
        <taxon>Poaceae</taxon>
        <taxon>PACMAD clade</taxon>
        <taxon>Chloridoideae</taxon>
        <taxon>Cynodonteae</taxon>
        <taxon>Eleusininae</taxon>
        <taxon>Eleusine</taxon>
    </lineage>
</organism>
<dbReference type="Pfam" id="PF08387">
    <property type="entry name" value="FBD"/>
    <property type="match status" value="1"/>
</dbReference>
<keyword evidence="3" id="KW-1185">Reference proteome</keyword>
<gene>
    <name evidence="2" type="primary">ga18762</name>
    <name evidence="2" type="ORF">PR202_ga18762</name>
</gene>
<evidence type="ECO:0000313" key="3">
    <source>
        <dbReference type="Proteomes" id="UP001054889"/>
    </source>
</evidence>
<feature type="domain" description="FBD" evidence="1">
    <location>
        <begin position="21"/>
        <end position="59"/>
    </location>
</feature>
<dbReference type="InterPro" id="IPR006566">
    <property type="entry name" value="FBD"/>
</dbReference>
<comment type="caution">
    <text evidence="2">The sequence shown here is derived from an EMBL/GenBank/DDBJ whole genome shotgun (WGS) entry which is preliminary data.</text>
</comment>
<name>A0AAV5CTU2_ELECO</name>
<reference evidence="2" key="2">
    <citation type="submission" date="2021-12" db="EMBL/GenBank/DDBJ databases">
        <title>Resequencing data analysis of finger millet.</title>
        <authorList>
            <person name="Hatakeyama M."/>
            <person name="Aluri S."/>
            <person name="Balachadran M.T."/>
            <person name="Sivarajan S.R."/>
            <person name="Poveda L."/>
            <person name="Shimizu-Inatsugi R."/>
            <person name="Schlapbach R."/>
            <person name="Sreeman S.M."/>
            <person name="Shimizu K.K."/>
        </authorList>
    </citation>
    <scope>NUCLEOTIDE SEQUENCE</scope>
</reference>
<proteinExistence type="predicted"/>
<dbReference type="AlphaFoldDB" id="A0AAV5CTU2"/>
<dbReference type="Proteomes" id="UP001054889">
    <property type="component" value="Unassembled WGS sequence"/>
</dbReference>
<sequence length="90" mass="10484">MRCRHRRYFEADGELRSLSPYLHSHLRMVNITGFFGQKDQLELALNILRNAVALKAMKIVPRVEKLEPREWYSGSPLHSADGYRVVEVSE</sequence>
<reference evidence="2" key="1">
    <citation type="journal article" date="2018" name="DNA Res.">
        <title>Multiple hybrid de novo genome assembly of finger millet, an orphan allotetraploid crop.</title>
        <authorList>
            <person name="Hatakeyama M."/>
            <person name="Aluri S."/>
            <person name="Balachadran M.T."/>
            <person name="Sivarajan S.R."/>
            <person name="Patrignani A."/>
            <person name="Gruter S."/>
            <person name="Poveda L."/>
            <person name="Shimizu-Inatsugi R."/>
            <person name="Baeten J."/>
            <person name="Francoijs K.J."/>
            <person name="Nataraja K.N."/>
            <person name="Reddy Y.A.N."/>
            <person name="Phadnis S."/>
            <person name="Ravikumar R.L."/>
            <person name="Schlapbach R."/>
            <person name="Sreeman S.M."/>
            <person name="Shimizu K.K."/>
        </authorList>
    </citation>
    <scope>NUCLEOTIDE SEQUENCE</scope>
</reference>
<evidence type="ECO:0000259" key="1">
    <source>
        <dbReference type="Pfam" id="PF08387"/>
    </source>
</evidence>
<evidence type="ECO:0000313" key="2">
    <source>
        <dbReference type="EMBL" id="GJN01491.1"/>
    </source>
</evidence>
<dbReference type="EMBL" id="BQKI01000009">
    <property type="protein sequence ID" value="GJN01491.1"/>
    <property type="molecule type" value="Genomic_DNA"/>
</dbReference>
<accession>A0AAV5CTU2</accession>
<protein>
    <recommendedName>
        <fullName evidence="1">FBD domain-containing protein</fullName>
    </recommendedName>
</protein>